<dbReference type="RefSeq" id="WP_188071291.1">
    <property type="nucleotide sequence ID" value="NZ_BSPS01000020.1"/>
</dbReference>
<evidence type="ECO:0000313" key="5">
    <source>
        <dbReference type="Proteomes" id="UP000571950"/>
    </source>
</evidence>
<organism evidence="4 5">
    <name type="scientific">Sphingobium jiangsuense</name>
    <dbReference type="NCBI Taxonomy" id="870476"/>
    <lineage>
        <taxon>Bacteria</taxon>
        <taxon>Pseudomonadati</taxon>
        <taxon>Pseudomonadota</taxon>
        <taxon>Alphaproteobacteria</taxon>
        <taxon>Sphingomonadales</taxon>
        <taxon>Sphingomonadaceae</taxon>
        <taxon>Sphingobium</taxon>
    </lineage>
</organism>
<gene>
    <name evidence="4" type="ORF">GGR43_001448</name>
</gene>
<sequence length="300" mass="33193">MSSIADFRALIERHAQPSLNSQETAIPGVSLMRLVSPGRPVRQTQDLIFYMVVGGGKTVTIGPHRTRLGPGDYIVSNADLDVASEIPDASEADPYLGVAIRLDPVLALRTARSLGLERPREQTDRYIGGSGNDDGLVDATLRLLALLDRPDDIPALAPLLEQEMVYRLLRSEVGPAFLELILVKNREMRISRIIESINRHYSEQLDLEAMARTNGFSLSSLFRHFKQATSLSPIQYQKKIRLRAARQLMLAEEENAIGAAFKVGFGSPTQFSREYKRAYGLPPARDIARLRAAGARNAES</sequence>
<dbReference type="SUPFAM" id="SSF46689">
    <property type="entry name" value="Homeodomain-like"/>
    <property type="match status" value="2"/>
</dbReference>
<dbReference type="InterPro" id="IPR009594">
    <property type="entry name" value="Tscrpt_reg_HTH_AraC_N"/>
</dbReference>
<evidence type="ECO:0000256" key="2">
    <source>
        <dbReference type="ARBA" id="ARBA00023163"/>
    </source>
</evidence>
<reference evidence="4 5" key="1">
    <citation type="submission" date="2020-08" db="EMBL/GenBank/DDBJ databases">
        <title>Genomic Encyclopedia of Type Strains, Phase IV (KMG-IV): sequencing the most valuable type-strain genomes for metagenomic binning, comparative biology and taxonomic classification.</title>
        <authorList>
            <person name="Goeker M."/>
        </authorList>
    </citation>
    <scope>NUCLEOTIDE SEQUENCE [LARGE SCALE GENOMIC DNA]</scope>
    <source>
        <strain evidence="4 5">DSM 26189</strain>
    </source>
</reference>
<dbReference type="GO" id="GO:0003700">
    <property type="term" value="F:DNA-binding transcription factor activity"/>
    <property type="evidence" value="ECO:0007669"/>
    <property type="project" value="InterPro"/>
</dbReference>
<dbReference type="SMART" id="SM00342">
    <property type="entry name" value="HTH_ARAC"/>
    <property type="match status" value="1"/>
</dbReference>
<dbReference type="Pfam" id="PF12833">
    <property type="entry name" value="HTH_18"/>
    <property type="match status" value="1"/>
</dbReference>
<dbReference type="InterPro" id="IPR018060">
    <property type="entry name" value="HTH_AraC"/>
</dbReference>
<dbReference type="PROSITE" id="PS01124">
    <property type="entry name" value="HTH_ARAC_FAMILY_2"/>
    <property type="match status" value="1"/>
</dbReference>
<accession>A0A7W6BNA2</accession>
<keyword evidence="4" id="KW-0238">DNA-binding</keyword>
<keyword evidence="1" id="KW-0805">Transcription regulation</keyword>
<dbReference type="GO" id="GO:0043565">
    <property type="term" value="F:sequence-specific DNA binding"/>
    <property type="evidence" value="ECO:0007669"/>
    <property type="project" value="InterPro"/>
</dbReference>
<dbReference type="Gene3D" id="1.10.10.60">
    <property type="entry name" value="Homeodomain-like"/>
    <property type="match status" value="1"/>
</dbReference>
<evidence type="ECO:0000259" key="3">
    <source>
        <dbReference type="PROSITE" id="PS01124"/>
    </source>
</evidence>
<dbReference type="EMBL" id="JACIDT010000004">
    <property type="protein sequence ID" value="MBB3925733.1"/>
    <property type="molecule type" value="Genomic_DNA"/>
</dbReference>
<dbReference type="PANTHER" id="PTHR43436:SF1">
    <property type="entry name" value="TRANSCRIPTIONAL REGULATORY PROTEIN"/>
    <property type="match status" value="1"/>
</dbReference>
<dbReference type="Pfam" id="PF06719">
    <property type="entry name" value="AraC_N"/>
    <property type="match status" value="1"/>
</dbReference>
<feature type="domain" description="HTH araC/xylS-type" evidence="3">
    <location>
        <begin position="191"/>
        <end position="289"/>
    </location>
</feature>
<proteinExistence type="predicted"/>
<dbReference type="Proteomes" id="UP000571950">
    <property type="component" value="Unassembled WGS sequence"/>
</dbReference>
<dbReference type="AlphaFoldDB" id="A0A7W6BNA2"/>
<protein>
    <submittedName>
        <fullName evidence="4">AraC-like DNA-binding protein</fullName>
    </submittedName>
</protein>
<name>A0A7W6BNA2_9SPHN</name>
<dbReference type="PANTHER" id="PTHR43436">
    <property type="entry name" value="ARAC-FAMILY TRANSCRIPTIONAL REGULATOR"/>
    <property type="match status" value="1"/>
</dbReference>
<keyword evidence="2" id="KW-0804">Transcription</keyword>
<keyword evidence="5" id="KW-1185">Reference proteome</keyword>
<evidence type="ECO:0000256" key="1">
    <source>
        <dbReference type="ARBA" id="ARBA00023015"/>
    </source>
</evidence>
<evidence type="ECO:0000313" key="4">
    <source>
        <dbReference type="EMBL" id="MBB3925733.1"/>
    </source>
</evidence>
<dbReference type="InterPro" id="IPR009057">
    <property type="entry name" value="Homeodomain-like_sf"/>
</dbReference>
<comment type="caution">
    <text evidence="4">The sequence shown here is derived from an EMBL/GenBank/DDBJ whole genome shotgun (WGS) entry which is preliminary data.</text>
</comment>